<protein>
    <recommendedName>
        <fullName evidence="4">DUF4173 domain-containing protein</fullName>
    </recommendedName>
</protein>
<feature type="transmembrane region" description="Helical" evidence="1">
    <location>
        <begin position="84"/>
        <end position="100"/>
    </location>
</feature>
<organism evidence="2 3">
    <name type="scientific">Paractinoplanes deccanensis</name>
    <dbReference type="NCBI Taxonomy" id="113561"/>
    <lineage>
        <taxon>Bacteria</taxon>
        <taxon>Bacillati</taxon>
        <taxon>Actinomycetota</taxon>
        <taxon>Actinomycetes</taxon>
        <taxon>Micromonosporales</taxon>
        <taxon>Micromonosporaceae</taxon>
        <taxon>Paractinoplanes</taxon>
    </lineage>
</organism>
<feature type="transmembrane region" description="Helical" evidence="1">
    <location>
        <begin position="57"/>
        <end position="77"/>
    </location>
</feature>
<feature type="transmembrane region" description="Helical" evidence="1">
    <location>
        <begin position="24"/>
        <end position="45"/>
    </location>
</feature>
<keyword evidence="3" id="KW-1185">Reference proteome</keyword>
<proteinExistence type="predicted"/>
<keyword evidence="1" id="KW-0472">Membrane</keyword>
<dbReference type="RefSeq" id="WP_203776368.1">
    <property type="nucleotide sequence ID" value="NZ_BAAABO010000055.1"/>
</dbReference>
<evidence type="ECO:0000313" key="3">
    <source>
        <dbReference type="Proteomes" id="UP000609879"/>
    </source>
</evidence>
<evidence type="ECO:0000256" key="1">
    <source>
        <dbReference type="SAM" id="Phobius"/>
    </source>
</evidence>
<accession>A0ABQ3YIF7</accession>
<reference evidence="2 3" key="1">
    <citation type="submission" date="2021-01" db="EMBL/GenBank/DDBJ databases">
        <title>Whole genome shotgun sequence of Actinoplanes deccanensis NBRC 13994.</title>
        <authorList>
            <person name="Komaki H."/>
            <person name="Tamura T."/>
        </authorList>
    </citation>
    <scope>NUCLEOTIDE SEQUENCE [LARGE SCALE GENOMIC DNA]</scope>
    <source>
        <strain evidence="2 3">NBRC 13994</strain>
    </source>
</reference>
<evidence type="ECO:0008006" key="4">
    <source>
        <dbReference type="Google" id="ProtNLM"/>
    </source>
</evidence>
<dbReference type="Proteomes" id="UP000609879">
    <property type="component" value="Unassembled WGS sequence"/>
</dbReference>
<gene>
    <name evidence="2" type="ORF">Ade02nite_84350</name>
</gene>
<comment type="caution">
    <text evidence="2">The sequence shown here is derived from an EMBL/GenBank/DDBJ whole genome shotgun (WGS) entry which is preliminary data.</text>
</comment>
<dbReference type="EMBL" id="BOMI01000178">
    <property type="protein sequence ID" value="GID79794.1"/>
    <property type="molecule type" value="Genomic_DNA"/>
</dbReference>
<sequence>MTFLWDEAEEAPPKPRVTLRSRRGLLQAALSGAGWLLVIPLLRFTQRPPLLGSWLSLPLWVAGFLLAAAVSTIAIVVACARRSWGVALASLLLAAIGVVADTRLNSQVDYVDYQYREHRTELAALAGDYRAGRLDGRLTLPPGLRSLSPSGYAYAAPTALFIQMWQNARAESGTGLAYFTTPPTARTTINTADGDTGHPQRKVGDGWWWIA</sequence>
<keyword evidence="1" id="KW-1133">Transmembrane helix</keyword>
<evidence type="ECO:0000313" key="2">
    <source>
        <dbReference type="EMBL" id="GID79794.1"/>
    </source>
</evidence>
<name>A0ABQ3YIF7_9ACTN</name>
<keyword evidence="1" id="KW-0812">Transmembrane</keyword>